<evidence type="ECO:0000313" key="3">
    <source>
        <dbReference type="EMBL" id="KAE9023518.1"/>
    </source>
</evidence>
<evidence type="ECO:0000313" key="2">
    <source>
        <dbReference type="EMBL" id="KAE9017979.1"/>
    </source>
</evidence>
<name>A0A6A4F5M4_9STRA</name>
<evidence type="ECO:0000313" key="4">
    <source>
        <dbReference type="EMBL" id="KAE9334707.1"/>
    </source>
</evidence>
<dbReference type="EMBL" id="QXFT01000845">
    <property type="protein sequence ID" value="KAE9334707.1"/>
    <property type="molecule type" value="Genomic_DNA"/>
</dbReference>
<feature type="signal peptide" evidence="1">
    <location>
        <begin position="1"/>
        <end position="15"/>
    </location>
</feature>
<comment type="caution">
    <text evidence="4">The sequence shown here is derived from an EMBL/GenBank/DDBJ whole genome shotgun (WGS) entry which is preliminary data.</text>
</comment>
<dbReference type="EMBL" id="QXFV01000857">
    <property type="protein sequence ID" value="KAE9023518.1"/>
    <property type="molecule type" value="Genomic_DNA"/>
</dbReference>
<dbReference type="AlphaFoldDB" id="A0A6A4F5M4"/>
<evidence type="ECO:0000313" key="5">
    <source>
        <dbReference type="Proteomes" id="UP000429607"/>
    </source>
</evidence>
<dbReference type="Proteomes" id="UP000429607">
    <property type="component" value="Unassembled WGS sequence"/>
</dbReference>
<keyword evidence="6" id="KW-1185">Reference proteome</keyword>
<evidence type="ECO:0000313" key="7">
    <source>
        <dbReference type="Proteomes" id="UP000435112"/>
    </source>
</evidence>
<dbReference type="Proteomes" id="UP000435112">
    <property type="component" value="Unassembled WGS sequence"/>
</dbReference>
<proteinExistence type="predicted"/>
<accession>A0A6A4F5M4</accession>
<evidence type="ECO:0000256" key="1">
    <source>
        <dbReference type="SAM" id="SignalP"/>
    </source>
</evidence>
<organism evidence="4 6">
    <name type="scientific">Phytophthora rubi</name>
    <dbReference type="NCBI Taxonomy" id="129364"/>
    <lineage>
        <taxon>Eukaryota</taxon>
        <taxon>Sar</taxon>
        <taxon>Stramenopiles</taxon>
        <taxon>Oomycota</taxon>
        <taxon>Peronosporomycetes</taxon>
        <taxon>Peronosporales</taxon>
        <taxon>Peronosporaceae</taxon>
        <taxon>Phytophthora</taxon>
    </lineage>
</organism>
<sequence length="92" mass="9939">MAVSACSTMSGLLHCSVFLVDRAVLVKIALQHHRVNLHHTHSGRSSTTTILLYCRVHVLCPHTLPGTGTDRLKLHSVCSHVTGSQVGVANMM</sequence>
<keyword evidence="1" id="KW-0732">Signal</keyword>
<reference evidence="4 6" key="1">
    <citation type="submission" date="2018-08" db="EMBL/GenBank/DDBJ databases">
        <title>Genomic investigation of the strawberry pathogen Phytophthora fragariae indicates pathogenicity is determined by transcriptional variation in three key races.</title>
        <authorList>
            <person name="Adams T.M."/>
            <person name="Armitage A.D."/>
            <person name="Sobczyk M.K."/>
            <person name="Bates H.J."/>
            <person name="Dunwell J.M."/>
            <person name="Nellist C.F."/>
            <person name="Harrison R.J."/>
        </authorList>
    </citation>
    <scope>NUCLEOTIDE SEQUENCE [LARGE SCALE GENOMIC DNA]</scope>
    <source>
        <strain evidence="3 5">SCRP249</strain>
        <strain evidence="2 7">SCRP324</strain>
        <strain evidence="4 6">SCRP333</strain>
    </source>
</reference>
<feature type="chain" id="PRO_5036381339" description="Secreted protein" evidence="1">
    <location>
        <begin position="16"/>
        <end position="92"/>
    </location>
</feature>
<evidence type="ECO:0000313" key="6">
    <source>
        <dbReference type="Proteomes" id="UP000434957"/>
    </source>
</evidence>
<evidence type="ECO:0008006" key="8">
    <source>
        <dbReference type="Google" id="ProtNLM"/>
    </source>
</evidence>
<dbReference type="Proteomes" id="UP000434957">
    <property type="component" value="Unassembled WGS sequence"/>
</dbReference>
<gene>
    <name evidence="3" type="ORF">PR001_g12893</name>
    <name evidence="2" type="ORF">PR002_g13235</name>
    <name evidence="4" type="ORF">PR003_g13400</name>
</gene>
<dbReference type="EMBL" id="QXFU01000866">
    <property type="protein sequence ID" value="KAE9017979.1"/>
    <property type="molecule type" value="Genomic_DNA"/>
</dbReference>
<dbReference type="OrthoDB" id="10320601at2759"/>
<protein>
    <recommendedName>
        <fullName evidence="8">Secreted protein</fullName>
    </recommendedName>
</protein>